<evidence type="ECO:0000256" key="1">
    <source>
        <dbReference type="ARBA" id="ARBA00001678"/>
    </source>
</evidence>
<keyword evidence="4" id="KW-0326">Glycosidase</keyword>
<gene>
    <name evidence="6" type="ORF">EVA_00906</name>
</gene>
<dbReference type="InterPro" id="IPR017853">
    <property type="entry name" value="GH"/>
</dbReference>
<name>J9DCD0_9ZZZZ</name>
<evidence type="ECO:0000256" key="2">
    <source>
        <dbReference type="ARBA" id="ARBA00012706"/>
    </source>
</evidence>
<keyword evidence="3" id="KW-0378">Hydrolase</keyword>
<feature type="domain" description="Glycoside hydrolase family 5" evidence="5">
    <location>
        <begin position="3"/>
        <end position="199"/>
    </location>
</feature>
<evidence type="ECO:0000256" key="4">
    <source>
        <dbReference type="ARBA" id="ARBA00023295"/>
    </source>
</evidence>
<dbReference type="InterPro" id="IPR001547">
    <property type="entry name" value="Glyco_hydro_5"/>
</dbReference>
<dbReference type="GO" id="GO:0016985">
    <property type="term" value="F:mannan endo-1,4-beta-mannosidase activity"/>
    <property type="evidence" value="ECO:0007669"/>
    <property type="project" value="TreeGrafter"/>
</dbReference>
<dbReference type="PANTHER" id="PTHR31451">
    <property type="match status" value="1"/>
</dbReference>
<dbReference type="EC" id="3.2.1.78" evidence="2"/>
<dbReference type="PANTHER" id="PTHR31451:SF40">
    <property type="entry name" value="GLYCOSIDE HYDROLASE FAMILY 5 DOMAIN-CONTAINING PROTEIN"/>
    <property type="match status" value="1"/>
</dbReference>
<dbReference type="InterPro" id="IPR045053">
    <property type="entry name" value="MAN-like"/>
</dbReference>
<protein>
    <recommendedName>
        <fullName evidence="2">mannan endo-1,4-beta-mannosidase</fullName>
        <ecNumber evidence="2">3.2.1.78</ecNumber>
    </recommendedName>
</protein>
<reference evidence="6" key="1">
    <citation type="journal article" date="2012" name="PLoS ONE">
        <title>Gene sets for utilization of primary and secondary nutrition supplies in the distal gut of endangered iberian lynx.</title>
        <authorList>
            <person name="Alcaide M."/>
            <person name="Messina E."/>
            <person name="Richter M."/>
            <person name="Bargiela R."/>
            <person name="Peplies J."/>
            <person name="Huws S.A."/>
            <person name="Newbold C.J."/>
            <person name="Golyshin P.N."/>
            <person name="Simon M.A."/>
            <person name="Lopez G."/>
            <person name="Yakimov M.M."/>
            <person name="Ferrer M."/>
        </authorList>
    </citation>
    <scope>NUCLEOTIDE SEQUENCE</scope>
</reference>
<proteinExistence type="predicted"/>
<dbReference type="AlphaFoldDB" id="J9DCD0"/>
<dbReference type="SUPFAM" id="SSF51445">
    <property type="entry name" value="(Trans)glycosidases"/>
    <property type="match status" value="1"/>
</dbReference>
<evidence type="ECO:0000313" key="6">
    <source>
        <dbReference type="EMBL" id="EJX10596.1"/>
    </source>
</evidence>
<dbReference type="EMBL" id="AMCI01000151">
    <property type="protein sequence ID" value="EJX10596.1"/>
    <property type="molecule type" value="Genomic_DNA"/>
</dbReference>
<dbReference type="Gene3D" id="3.20.20.80">
    <property type="entry name" value="Glycosidases"/>
    <property type="match status" value="1"/>
</dbReference>
<accession>J9DCD0</accession>
<comment type="catalytic activity">
    <reaction evidence="1">
        <text>Random hydrolysis of (1-&gt;4)-beta-D-mannosidic linkages in mannans, galactomannans and glucomannans.</text>
        <dbReference type="EC" id="3.2.1.78"/>
    </reaction>
</comment>
<evidence type="ECO:0000259" key="5">
    <source>
        <dbReference type="Pfam" id="PF26410"/>
    </source>
</evidence>
<sequence>MFYKWIATTSKLIKSLDKNHLVSTGSEGLYGCEVDENLCVRVHGNLNVDYMTVHIWPVNWGWASRDRLYEALKNVYVRAGEYLDVHRRMSAKMGKPFVIEEFGYSRDRNLYTVESSTMARDGFYQFIMSQLVDSKRNQGPIAGVNFWGWGGEGRPNSETWKVGDDFLCDPPHEPQGWYSVFDSDSTTLQIIQETAAKINN</sequence>
<organism evidence="6">
    <name type="scientific">gut metagenome</name>
    <dbReference type="NCBI Taxonomy" id="749906"/>
    <lineage>
        <taxon>unclassified sequences</taxon>
        <taxon>metagenomes</taxon>
        <taxon>organismal metagenomes</taxon>
    </lineage>
</organism>
<dbReference type="Pfam" id="PF26410">
    <property type="entry name" value="GH5_mannosidase"/>
    <property type="match status" value="1"/>
</dbReference>
<comment type="caution">
    <text evidence="6">The sequence shown here is derived from an EMBL/GenBank/DDBJ whole genome shotgun (WGS) entry which is preliminary data.</text>
</comment>
<evidence type="ECO:0000256" key="3">
    <source>
        <dbReference type="ARBA" id="ARBA00022801"/>
    </source>
</evidence>